<keyword evidence="2" id="KW-1185">Reference proteome</keyword>
<protein>
    <submittedName>
        <fullName evidence="1">Uncharacterized protein</fullName>
    </submittedName>
</protein>
<reference evidence="1 2" key="1">
    <citation type="journal article" date="2011" name="Stand. Genomic Sci.">
        <title>Complete genome sequence of Treponema succinifaciens type strain (6091).</title>
        <authorList>
            <person name="Han C."/>
            <person name="Gronow S."/>
            <person name="Teshima H."/>
            <person name="Lapidus A."/>
            <person name="Nolan M."/>
            <person name="Lucas S."/>
            <person name="Hammon N."/>
            <person name="Deshpande S."/>
            <person name="Cheng J.F."/>
            <person name="Zeytun A."/>
            <person name="Tapia R."/>
            <person name="Goodwin L."/>
            <person name="Pitluck S."/>
            <person name="Liolios K."/>
            <person name="Pagani I."/>
            <person name="Ivanova N."/>
            <person name="Mavromatis K."/>
            <person name="Mikhailova N."/>
            <person name="Huntemann M."/>
            <person name="Pati A."/>
            <person name="Chen A."/>
            <person name="Palaniappan K."/>
            <person name="Land M."/>
            <person name="Hauser L."/>
            <person name="Brambilla E.M."/>
            <person name="Rohde M."/>
            <person name="Goker M."/>
            <person name="Woyke T."/>
            <person name="Bristow J."/>
            <person name="Eisen J.A."/>
            <person name="Markowitz V."/>
            <person name="Hugenholtz P."/>
            <person name="Kyrpides N.C."/>
            <person name="Klenk H.P."/>
            <person name="Detter J.C."/>
        </authorList>
    </citation>
    <scope>NUCLEOTIDE SEQUENCE [LARGE SCALE GENOMIC DNA]</scope>
    <source>
        <strain evidence="2">ATCC 33096 / DSM 2489 / 6091</strain>
    </source>
</reference>
<dbReference type="RefSeq" id="WP_013702135.1">
    <property type="nucleotide sequence ID" value="NC_015385.1"/>
</dbReference>
<reference evidence="2" key="2">
    <citation type="submission" date="2011-04" db="EMBL/GenBank/DDBJ databases">
        <title>The complete genome of chromosome of Treponema succinifaciens DSM 2489.</title>
        <authorList>
            <person name="Lucas S."/>
            <person name="Copeland A."/>
            <person name="Lapidus A."/>
            <person name="Bruce D."/>
            <person name="Goodwin L."/>
            <person name="Pitluck S."/>
            <person name="Peters L."/>
            <person name="Kyrpides N."/>
            <person name="Mavromatis K."/>
            <person name="Ivanova N."/>
            <person name="Ovchinnikova G."/>
            <person name="Teshima H."/>
            <person name="Detter J.C."/>
            <person name="Tapia R."/>
            <person name="Han C."/>
            <person name="Land M."/>
            <person name="Hauser L."/>
            <person name="Markowitz V."/>
            <person name="Cheng J.-F."/>
            <person name="Hugenholtz P."/>
            <person name="Woyke T."/>
            <person name="Wu D."/>
            <person name="Gronow S."/>
            <person name="Wellnitz S."/>
            <person name="Brambilla E."/>
            <person name="Klenk H.-P."/>
            <person name="Eisen J.A."/>
        </authorList>
    </citation>
    <scope>NUCLEOTIDE SEQUENCE [LARGE SCALE GENOMIC DNA]</scope>
    <source>
        <strain evidence="2">ATCC 33096 / DSM 2489 / 6091</strain>
    </source>
</reference>
<dbReference type="Proteomes" id="UP000006852">
    <property type="component" value="Chromosome"/>
</dbReference>
<evidence type="ECO:0000313" key="1">
    <source>
        <dbReference type="EMBL" id="AEB14879.1"/>
    </source>
</evidence>
<evidence type="ECO:0000313" key="2">
    <source>
        <dbReference type="Proteomes" id="UP000006852"/>
    </source>
</evidence>
<dbReference type="GeneID" id="302999975"/>
<name>F2NW24_TRES6</name>
<sequence>MKCNSCADGYLIVKSSKDGSKHFLACTNYTANGKGYGNIIWKEDFYRMMGYGVGKK</sequence>
<dbReference type="AlphaFoldDB" id="F2NW24"/>
<proteinExistence type="predicted"/>
<gene>
    <name evidence="1" type="ordered locus">Tresu_2006</name>
</gene>
<organism evidence="1 2">
    <name type="scientific">Treponema succinifaciens (strain ATCC 33096 / DSM 2489 / 6091)</name>
    <dbReference type="NCBI Taxonomy" id="869209"/>
    <lineage>
        <taxon>Bacteria</taxon>
        <taxon>Pseudomonadati</taxon>
        <taxon>Spirochaetota</taxon>
        <taxon>Spirochaetia</taxon>
        <taxon>Spirochaetales</taxon>
        <taxon>Treponemataceae</taxon>
        <taxon>Treponema</taxon>
    </lineage>
</organism>
<dbReference type="KEGG" id="tsu:Tresu_2006"/>
<dbReference type="HOGENOM" id="CLU_3012995_0_0_12"/>
<dbReference type="EMBL" id="CP002631">
    <property type="protein sequence ID" value="AEB14879.1"/>
    <property type="molecule type" value="Genomic_DNA"/>
</dbReference>
<dbReference type="STRING" id="869209.Tresu_2006"/>
<accession>F2NW24</accession>